<accession>A0A0R1VCU7</accession>
<dbReference type="EMBL" id="AZFN01000014">
    <property type="protein sequence ID" value="KRM01931.1"/>
    <property type="molecule type" value="Genomic_DNA"/>
</dbReference>
<dbReference type="PIRSF" id="PIRSF007510">
    <property type="entry name" value="UCP007510"/>
    <property type="match status" value="1"/>
</dbReference>
<dbReference type="Pfam" id="PF04260">
    <property type="entry name" value="DUF436"/>
    <property type="match status" value="1"/>
</dbReference>
<dbReference type="Proteomes" id="UP000051739">
    <property type="component" value="Unassembled WGS sequence"/>
</dbReference>
<dbReference type="NCBIfam" id="TIGR01440">
    <property type="entry name" value="TIGR01440 family protein"/>
    <property type="match status" value="1"/>
</dbReference>
<evidence type="ECO:0000313" key="3">
    <source>
        <dbReference type="Proteomes" id="UP000051739"/>
    </source>
</evidence>
<dbReference type="Gene3D" id="3.40.50.10360">
    <property type="entry name" value="Hypothetical protein TT1679"/>
    <property type="match status" value="1"/>
</dbReference>
<dbReference type="SUPFAM" id="SSF110710">
    <property type="entry name" value="TTHA0583/YokD-like"/>
    <property type="match status" value="1"/>
</dbReference>
<evidence type="ECO:0000256" key="1">
    <source>
        <dbReference type="HAMAP-Rule" id="MF_00800"/>
    </source>
</evidence>
<organism evidence="2 3">
    <name type="scientific">Limosilactobacillus gastricus DSM 16045</name>
    <dbReference type="NCBI Taxonomy" id="1423749"/>
    <lineage>
        <taxon>Bacteria</taxon>
        <taxon>Bacillati</taxon>
        <taxon>Bacillota</taxon>
        <taxon>Bacilli</taxon>
        <taxon>Lactobacillales</taxon>
        <taxon>Lactobacillaceae</taxon>
        <taxon>Limosilactobacillus</taxon>
    </lineage>
</organism>
<dbReference type="InterPro" id="IPR028345">
    <property type="entry name" value="Antibiotic_NAT-like"/>
</dbReference>
<gene>
    <name evidence="2" type="ORF">FC60_GL000414</name>
</gene>
<sequence length="193" mass="20998">MWKMTSDFLTQINEALTQGLTEFLDRANYETGDLFVLGCSTSEIQGQRIGQDSNLAVGETVISTVLPLVQSHGLHLAVQGCEHLNRALVIERSVAKQLAYEPVTVYPSLKAGGATQVAAFKAFDDPIMVEHVQAQLGMDVGDTSIGMQVKFIQIPVRTSVTEVGHAHTTYLASRPKLIGGERAVYTWSADNYS</sequence>
<protein>
    <recommendedName>
        <fullName evidence="1">UPF0340 protein FC60_GL000414</fullName>
    </recommendedName>
</protein>
<proteinExistence type="inferred from homology"/>
<dbReference type="AlphaFoldDB" id="A0A0R1VCU7"/>
<evidence type="ECO:0000313" key="2">
    <source>
        <dbReference type="EMBL" id="KRM01931.1"/>
    </source>
</evidence>
<name>A0A0R1VCU7_9LACO</name>
<comment type="similarity">
    <text evidence="1">Belongs to the UPF0340 family.</text>
</comment>
<dbReference type="InterPro" id="IPR006340">
    <property type="entry name" value="DUF436"/>
</dbReference>
<reference evidence="2 3" key="1">
    <citation type="journal article" date="2015" name="Genome Announc.">
        <title>Expanding the biotechnology potential of lactobacilli through comparative genomics of 213 strains and associated genera.</title>
        <authorList>
            <person name="Sun Z."/>
            <person name="Harris H.M."/>
            <person name="McCann A."/>
            <person name="Guo C."/>
            <person name="Argimon S."/>
            <person name="Zhang W."/>
            <person name="Yang X."/>
            <person name="Jeffery I.B."/>
            <person name="Cooney J.C."/>
            <person name="Kagawa T.F."/>
            <person name="Liu W."/>
            <person name="Song Y."/>
            <person name="Salvetti E."/>
            <person name="Wrobel A."/>
            <person name="Rasinkangas P."/>
            <person name="Parkhill J."/>
            <person name="Rea M.C."/>
            <person name="O'Sullivan O."/>
            <person name="Ritari J."/>
            <person name="Douillard F.P."/>
            <person name="Paul Ross R."/>
            <person name="Yang R."/>
            <person name="Briner A.E."/>
            <person name="Felis G.E."/>
            <person name="de Vos W.M."/>
            <person name="Barrangou R."/>
            <person name="Klaenhammer T.R."/>
            <person name="Caufield P.W."/>
            <person name="Cui Y."/>
            <person name="Zhang H."/>
            <person name="O'Toole P.W."/>
        </authorList>
    </citation>
    <scope>NUCLEOTIDE SEQUENCE [LARGE SCALE GENOMIC DNA]</scope>
    <source>
        <strain evidence="2 3">DSM 16045</strain>
    </source>
</reference>
<keyword evidence="3" id="KW-1185">Reference proteome</keyword>
<dbReference type="HAMAP" id="MF_00800">
    <property type="entry name" value="UPF0340"/>
    <property type="match status" value="1"/>
</dbReference>
<comment type="caution">
    <text evidence="2">The sequence shown here is derived from an EMBL/GenBank/DDBJ whole genome shotgun (WGS) entry which is preliminary data.</text>
</comment>
<dbReference type="PATRIC" id="fig|1423749.3.peg.416"/>